<dbReference type="EMBL" id="KB446535">
    <property type="protein sequence ID" value="EME49442.1"/>
    <property type="molecule type" value="Genomic_DNA"/>
</dbReference>
<organism evidence="2 3">
    <name type="scientific">Dothistroma septosporum (strain NZE10 / CBS 128990)</name>
    <name type="common">Red band needle blight fungus</name>
    <name type="synonym">Mycosphaerella pini</name>
    <dbReference type="NCBI Taxonomy" id="675120"/>
    <lineage>
        <taxon>Eukaryota</taxon>
        <taxon>Fungi</taxon>
        <taxon>Dikarya</taxon>
        <taxon>Ascomycota</taxon>
        <taxon>Pezizomycotina</taxon>
        <taxon>Dothideomycetes</taxon>
        <taxon>Dothideomycetidae</taxon>
        <taxon>Mycosphaerellales</taxon>
        <taxon>Mycosphaerellaceae</taxon>
        <taxon>Dothistroma</taxon>
    </lineage>
</organism>
<dbReference type="InterPro" id="IPR010699">
    <property type="entry name" value="DUF1275"/>
</dbReference>
<sequence length="157" mass="17132">MWLLTSNAFLALLMPATAALRYWASRRGTKPGSLAILALRSFAESGQIQNTINVAMPELDTTMFTAARFQPCPNQVFFQLKTQNAHRRSAISASMMAGCSIGASIVRYSITAATRGISFVGGFFFDEGMGRKNFQLKDGKEKVEVAVTPVSKVLWGD</sequence>
<feature type="signal peptide" evidence="1">
    <location>
        <begin position="1"/>
        <end position="18"/>
    </location>
</feature>
<dbReference type="Pfam" id="PF06912">
    <property type="entry name" value="DUF1275"/>
    <property type="match status" value="1"/>
</dbReference>
<dbReference type="AlphaFoldDB" id="N1Q191"/>
<dbReference type="eggNOG" id="ENOG502SAKB">
    <property type="taxonomic scope" value="Eukaryota"/>
</dbReference>
<accession>N1Q191</accession>
<evidence type="ECO:0000256" key="1">
    <source>
        <dbReference type="SAM" id="SignalP"/>
    </source>
</evidence>
<dbReference type="HOGENOM" id="CLU_1677838_0_0_1"/>
<name>N1Q191_DOTSN</name>
<dbReference type="Proteomes" id="UP000016933">
    <property type="component" value="Unassembled WGS sequence"/>
</dbReference>
<protein>
    <submittedName>
        <fullName evidence="2">Uncharacterized protein</fullName>
    </submittedName>
</protein>
<keyword evidence="3" id="KW-1185">Reference proteome</keyword>
<reference evidence="3" key="1">
    <citation type="journal article" date="2012" name="PLoS Genet.">
        <title>The genomes of the fungal plant pathogens Cladosporium fulvum and Dothistroma septosporum reveal adaptation to different hosts and lifestyles but also signatures of common ancestry.</title>
        <authorList>
            <person name="de Wit P.J.G.M."/>
            <person name="van der Burgt A."/>
            <person name="Oekmen B."/>
            <person name="Stergiopoulos I."/>
            <person name="Abd-Elsalam K.A."/>
            <person name="Aerts A.L."/>
            <person name="Bahkali A.H."/>
            <person name="Beenen H.G."/>
            <person name="Chettri P."/>
            <person name="Cox M.P."/>
            <person name="Datema E."/>
            <person name="de Vries R.P."/>
            <person name="Dhillon B."/>
            <person name="Ganley A.R."/>
            <person name="Griffiths S.A."/>
            <person name="Guo Y."/>
            <person name="Hamelin R.C."/>
            <person name="Henrissat B."/>
            <person name="Kabir M.S."/>
            <person name="Jashni M.K."/>
            <person name="Kema G."/>
            <person name="Klaubauf S."/>
            <person name="Lapidus A."/>
            <person name="Levasseur A."/>
            <person name="Lindquist E."/>
            <person name="Mehrabi R."/>
            <person name="Ohm R.A."/>
            <person name="Owen T.J."/>
            <person name="Salamov A."/>
            <person name="Schwelm A."/>
            <person name="Schijlen E."/>
            <person name="Sun H."/>
            <person name="van den Burg H.A."/>
            <person name="van Ham R.C.H.J."/>
            <person name="Zhang S."/>
            <person name="Goodwin S.B."/>
            <person name="Grigoriev I.V."/>
            <person name="Collemare J."/>
            <person name="Bradshaw R.E."/>
        </authorList>
    </citation>
    <scope>NUCLEOTIDE SEQUENCE [LARGE SCALE GENOMIC DNA]</scope>
    <source>
        <strain evidence="3">NZE10 / CBS 128990</strain>
    </source>
</reference>
<proteinExistence type="predicted"/>
<dbReference type="OrthoDB" id="9451547at2759"/>
<evidence type="ECO:0000313" key="2">
    <source>
        <dbReference type="EMBL" id="EME49442.1"/>
    </source>
</evidence>
<reference evidence="2 3" key="2">
    <citation type="journal article" date="2012" name="PLoS Pathog.">
        <title>Diverse lifestyles and strategies of plant pathogenesis encoded in the genomes of eighteen Dothideomycetes fungi.</title>
        <authorList>
            <person name="Ohm R.A."/>
            <person name="Feau N."/>
            <person name="Henrissat B."/>
            <person name="Schoch C.L."/>
            <person name="Horwitz B.A."/>
            <person name="Barry K.W."/>
            <person name="Condon B.J."/>
            <person name="Copeland A.C."/>
            <person name="Dhillon B."/>
            <person name="Glaser F."/>
            <person name="Hesse C.N."/>
            <person name="Kosti I."/>
            <person name="LaButti K."/>
            <person name="Lindquist E.A."/>
            <person name="Lucas S."/>
            <person name="Salamov A.A."/>
            <person name="Bradshaw R.E."/>
            <person name="Ciuffetti L."/>
            <person name="Hamelin R.C."/>
            <person name="Kema G.H.J."/>
            <person name="Lawrence C."/>
            <person name="Scott J.A."/>
            <person name="Spatafora J.W."/>
            <person name="Turgeon B.G."/>
            <person name="de Wit P.J.G.M."/>
            <person name="Zhong S."/>
            <person name="Goodwin S.B."/>
            <person name="Grigoriev I.V."/>
        </authorList>
    </citation>
    <scope>NUCLEOTIDE SEQUENCE [LARGE SCALE GENOMIC DNA]</scope>
    <source>
        <strain evidence="3">NZE10 / CBS 128990</strain>
    </source>
</reference>
<feature type="chain" id="PRO_5004109491" evidence="1">
    <location>
        <begin position="19"/>
        <end position="157"/>
    </location>
</feature>
<gene>
    <name evidence="2" type="ORF">DOTSEDRAFT_19888</name>
</gene>
<evidence type="ECO:0000313" key="3">
    <source>
        <dbReference type="Proteomes" id="UP000016933"/>
    </source>
</evidence>
<keyword evidence="1" id="KW-0732">Signal</keyword>